<gene>
    <name evidence="2" type="ORF">G8D99_01855</name>
</gene>
<dbReference type="Gene3D" id="3.40.50.880">
    <property type="match status" value="1"/>
</dbReference>
<proteinExistence type="predicted"/>
<dbReference type="InterPro" id="IPR029062">
    <property type="entry name" value="Class_I_gatase-like"/>
</dbReference>
<keyword evidence="2" id="KW-0315">Glutamine amidotransferase</keyword>
<evidence type="ECO:0000259" key="1">
    <source>
        <dbReference type="Pfam" id="PF00117"/>
    </source>
</evidence>
<dbReference type="InterPro" id="IPR044992">
    <property type="entry name" value="ChyE-like"/>
</dbReference>
<dbReference type="Proteomes" id="UP000501939">
    <property type="component" value="Chromosome"/>
</dbReference>
<keyword evidence="3" id="KW-1185">Reference proteome</keyword>
<dbReference type="InterPro" id="IPR017926">
    <property type="entry name" value="GATASE"/>
</dbReference>
<reference evidence="2 3" key="1">
    <citation type="submission" date="2020-03" db="EMBL/GenBank/DDBJ databases">
        <authorList>
            <person name="Zhu W."/>
        </authorList>
    </citation>
    <scope>NUCLEOTIDE SEQUENCE [LARGE SCALE GENOMIC DNA]</scope>
    <source>
        <strain evidence="2 3">185</strain>
    </source>
</reference>
<dbReference type="CDD" id="cd01741">
    <property type="entry name" value="GATase1_1"/>
    <property type="match status" value="1"/>
</dbReference>
<dbReference type="PROSITE" id="PS51273">
    <property type="entry name" value="GATASE_TYPE_1"/>
    <property type="match status" value="1"/>
</dbReference>
<protein>
    <submittedName>
        <fullName evidence="2">Type 1 glutamine amidotransferase</fullName>
    </submittedName>
</protein>
<keyword evidence="2" id="KW-0808">Transferase</keyword>
<dbReference type="SUPFAM" id="SSF52317">
    <property type="entry name" value="Class I glutamine amidotransferase-like"/>
    <property type="match status" value="1"/>
</dbReference>
<dbReference type="PANTHER" id="PTHR42695">
    <property type="entry name" value="GLUTAMINE AMIDOTRANSFERASE YLR126C-RELATED"/>
    <property type="match status" value="1"/>
</dbReference>
<name>A0A6G8S1A0_9GAMM</name>
<organism evidence="2 3">
    <name type="scientific">Acinetobacter lanii</name>
    <dbReference type="NCBI Taxonomy" id="2715163"/>
    <lineage>
        <taxon>Bacteria</taxon>
        <taxon>Pseudomonadati</taxon>
        <taxon>Pseudomonadota</taxon>
        <taxon>Gammaproteobacteria</taxon>
        <taxon>Moraxellales</taxon>
        <taxon>Moraxellaceae</taxon>
        <taxon>Acinetobacter</taxon>
    </lineage>
</organism>
<accession>A0A6G8S1A0</accession>
<evidence type="ECO:0000313" key="2">
    <source>
        <dbReference type="EMBL" id="QIO07895.1"/>
    </source>
</evidence>
<dbReference type="AlphaFoldDB" id="A0A6G8S1A0"/>
<dbReference type="RefSeq" id="WP_166322102.1">
    <property type="nucleotide sequence ID" value="NZ_CP049916.1"/>
</dbReference>
<dbReference type="Pfam" id="PF00117">
    <property type="entry name" value="GATase"/>
    <property type="match status" value="1"/>
</dbReference>
<dbReference type="PANTHER" id="PTHR42695:SF5">
    <property type="entry name" value="GLUTAMINE AMIDOTRANSFERASE YLR126C-RELATED"/>
    <property type="match status" value="1"/>
</dbReference>
<dbReference type="EMBL" id="CP049916">
    <property type="protein sequence ID" value="QIO07895.1"/>
    <property type="molecule type" value="Genomic_DNA"/>
</dbReference>
<feature type="domain" description="Glutamine amidotransferase" evidence="1">
    <location>
        <begin position="41"/>
        <end position="190"/>
    </location>
</feature>
<dbReference type="KEGG" id="alj:G8D99_01855"/>
<dbReference type="GO" id="GO:0005829">
    <property type="term" value="C:cytosol"/>
    <property type="evidence" value="ECO:0007669"/>
    <property type="project" value="TreeGrafter"/>
</dbReference>
<sequence length="257" mass="29167">MKHLKVHYFQHIAGEGFGSCGTYLKSMGAQLSATEFFALPLDRSLEIEALPNIEDVDLLIIMGGTMSVNDEANFPWLKMEKRWLRRYLATGKPAIGLCLGGQMIATALGANVSRNPEQELGWTTVYKTPSVQKDCFQLPDELEVMQWHSETFEIPKGAVRLAENAVCMNQMYQIGKNVLGFQFHPEITPEVLRLFIDNEEHDQVFQGPYVQSFNTLKKSKSEQFNASNQLLNRAIDYVLQSQKRSQSLSQLKIEKEC</sequence>
<dbReference type="GO" id="GO:0016740">
    <property type="term" value="F:transferase activity"/>
    <property type="evidence" value="ECO:0007669"/>
    <property type="project" value="UniProtKB-KW"/>
</dbReference>
<evidence type="ECO:0000313" key="3">
    <source>
        <dbReference type="Proteomes" id="UP000501939"/>
    </source>
</evidence>
<dbReference type="FunFam" id="3.40.50.880:FF:000033">
    <property type="entry name" value="Glutamine amidotransferase class-I"/>
    <property type="match status" value="1"/>
</dbReference>